<organism evidence="1 2">
    <name type="scientific">Candidatus Viridilinea halotolerans</name>
    <dbReference type="NCBI Taxonomy" id="2491704"/>
    <lineage>
        <taxon>Bacteria</taxon>
        <taxon>Bacillati</taxon>
        <taxon>Chloroflexota</taxon>
        <taxon>Chloroflexia</taxon>
        <taxon>Chloroflexales</taxon>
        <taxon>Chloroflexineae</taxon>
        <taxon>Oscillochloridaceae</taxon>
        <taxon>Candidatus Viridilinea</taxon>
    </lineage>
</organism>
<feature type="non-terminal residue" evidence="1">
    <location>
        <position position="91"/>
    </location>
</feature>
<dbReference type="Proteomes" id="UP000280307">
    <property type="component" value="Unassembled WGS sequence"/>
</dbReference>
<reference evidence="1 2" key="1">
    <citation type="submission" date="2018-12" db="EMBL/GenBank/DDBJ databases">
        <title>Genome Sequence of Candidatus Viridilinea halotolerans isolated from saline sulfide-rich spring.</title>
        <authorList>
            <person name="Grouzdev D.S."/>
            <person name="Burganskaya E.I."/>
            <person name="Krutkina M.S."/>
            <person name="Sukhacheva M.V."/>
            <person name="Gorlenko V.M."/>
        </authorList>
    </citation>
    <scope>NUCLEOTIDE SEQUENCE [LARGE SCALE GENOMIC DNA]</scope>
    <source>
        <strain evidence="1">Chok-6</strain>
    </source>
</reference>
<evidence type="ECO:0000313" key="1">
    <source>
        <dbReference type="EMBL" id="RRR72406.1"/>
    </source>
</evidence>
<proteinExistence type="predicted"/>
<protein>
    <submittedName>
        <fullName evidence="1">Uncharacterized protein</fullName>
    </submittedName>
</protein>
<name>A0A426U0L1_9CHLR</name>
<accession>A0A426U0L1</accession>
<dbReference type="AlphaFoldDB" id="A0A426U0L1"/>
<dbReference type="EMBL" id="RSAS01000394">
    <property type="protein sequence ID" value="RRR72406.1"/>
    <property type="molecule type" value="Genomic_DNA"/>
</dbReference>
<evidence type="ECO:0000313" key="2">
    <source>
        <dbReference type="Proteomes" id="UP000280307"/>
    </source>
</evidence>
<sequence>MTTAPPSTPEVGEIRRLTQWLEAISRGESPLGSPPTNILRRDATSTPEMIELPPSVAAPATPAWPPLPLDRGRTLAPVDVGRAMLLLVTDT</sequence>
<gene>
    <name evidence="1" type="ORF">EI684_10135</name>
</gene>
<comment type="caution">
    <text evidence="1">The sequence shown here is derived from an EMBL/GenBank/DDBJ whole genome shotgun (WGS) entry which is preliminary data.</text>
</comment>